<protein>
    <submittedName>
        <fullName evidence="1">Uncharacterized protein</fullName>
    </submittedName>
</protein>
<reference evidence="1" key="3">
    <citation type="submission" date="2025-09" db="UniProtKB">
        <authorList>
            <consortium name="Ensembl"/>
        </authorList>
    </citation>
    <scope>IDENTIFICATION</scope>
</reference>
<dbReference type="InParanoid" id="H2Y8S3"/>
<dbReference type="AlphaFoldDB" id="H2Y8S3"/>
<evidence type="ECO:0000313" key="2">
    <source>
        <dbReference type="Proteomes" id="UP000007875"/>
    </source>
</evidence>
<name>H2Y8S3_CIOSA</name>
<sequence length="79" mass="9038">MVPNHSHNTTGFSATYASWNRYKEFDIIALIVLSNNLSIYVNPVYRIRVDSRHPCTKRTTDLNPSVLRLSIPIMTSTKT</sequence>
<dbReference type="Proteomes" id="UP000007875">
    <property type="component" value="Unassembled WGS sequence"/>
</dbReference>
<proteinExistence type="predicted"/>
<dbReference type="HOGENOM" id="CLU_2605337_0_0_1"/>
<reference evidence="2" key="1">
    <citation type="submission" date="2003-08" db="EMBL/GenBank/DDBJ databases">
        <authorList>
            <person name="Birren B."/>
            <person name="Nusbaum C."/>
            <person name="Abebe A."/>
            <person name="Abouelleil A."/>
            <person name="Adekoya E."/>
            <person name="Ait-zahra M."/>
            <person name="Allen N."/>
            <person name="Allen T."/>
            <person name="An P."/>
            <person name="Anderson M."/>
            <person name="Anderson S."/>
            <person name="Arachchi H."/>
            <person name="Armbruster J."/>
            <person name="Bachantsang P."/>
            <person name="Baldwin J."/>
            <person name="Barry A."/>
            <person name="Bayul T."/>
            <person name="Blitshsteyn B."/>
            <person name="Bloom T."/>
            <person name="Blye J."/>
            <person name="Boguslavskiy L."/>
            <person name="Borowsky M."/>
            <person name="Boukhgalter B."/>
            <person name="Brunache A."/>
            <person name="Butler J."/>
            <person name="Calixte N."/>
            <person name="Calvo S."/>
            <person name="Camarata J."/>
            <person name="Campo K."/>
            <person name="Chang J."/>
            <person name="Cheshatsang Y."/>
            <person name="Citroen M."/>
            <person name="Collymore A."/>
            <person name="Considine T."/>
            <person name="Cook A."/>
            <person name="Cooke P."/>
            <person name="Corum B."/>
            <person name="Cuomo C."/>
            <person name="David R."/>
            <person name="Dawoe T."/>
            <person name="Degray S."/>
            <person name="Dodge S."/>
            <person name="Dooley K."/>
            <person name="Dorje P."/>
            <person name="Dorjee K."/>
            <person name="Dorris L."/>
            <person name="Duffey N."/>
            <person name="Dupes A."/>
            <person name="Elkins T."/>
            <person name="Engels R."/>
            <person name="Erickson J."/>
            <person name="Farina A."/>
            <person name="Faro S."/>
            <person name="Ferreira P."/>
            <person name="Fischer H."/>
            <person name="Fitzgerald M."/>
            <person name="Foley K."/>
            <person name="Gage D."/>
            <person name="Galagan J."/>
            <person name="Gearin G."/>
            <person name="Gnerre S."/>
            <person name="Gnirke A."/>
            <person name="Goyette A."/>
            <person name="Graham J."/>
            <person name="Grandbois E."/>
            <person name="Gyaltsen K."/>
            <person name="Hafez N."/>
            <person name="Hagopian D."/>
            <person name="Hagos B."/>
            <person name="Hall J."/>
            <person name="Hatcher B."/>
            <person name="Heller A."/>
            <person name="Higgins H."/>
            <person name="Honan T."/>
            <person name="Horn A."/>
            <person name="Houde N."/>
            <person name="Hughes L."/>
            <person name="Hulme W."/>
            <person name="Husby E."/>
            <person name="Iliev I."/>
            <person name="Jaffe D."/>
            <person name="Jones C."/>
            <person name="Kamal M."/>
            <person name="Kamat A."/>
            <person name="Kamvysselis M."/>
            <person name="Karlsson E."/>
            <person name="Kells C."/>
            <person name="Kieu A."/>
            <person name="Kisner P."/>
            <person name="Kodira C."/>
            <person name="Kulbokas E."/>
            <person name="Labutti K."/>
            <person name="Lama D."/>
            <person name="Landers T."/>
            <person name="Leger J."/>
            <person name="Levine S."/>
            <person name="Lewis D."/>
            <person name="Lewis T."/>
            <person name="Lindblad-toh K."/>
            <person name="Liu X."/>
            <person name="Lokyitsang T."/>
            <person name="Lokyitsang Y."/>
            <person name="Lucien O."/>
            <person name="Lui A."/>
            <person name="Ma L.J."/>
            <person name="Mabbitt R."/>
            <person name="Macdonald J."/>
            <person name="Maclean C."/>
            <person name="Major J."/>
            <person name="Manning J."/>
            <person name="Marabella R."/>
            <person name="Maru K."/>
            <person name="Matthews C."/>
            <person name="Mauceli E."/>
            <person name="Mccarthy M."/>
            <person name="Mcdonough S."/>
            <person name="Mcghee T."/>
            <person name="Meldrim J."/>
            <person name="Meneus L."/>
            <person name="Mesirov J."/>
            <person name="Mihalev A."/>
            <person name="Mihova T."/>
            <person name="Mikkelsen T."/>
            <person name="Mlenga V."/>
            <person name="Moru K."/>
            <person name="Mozes J."/>
            <person name="Mulrain L."/>
            <person name="Munson G."/>
            <person name="Naylor J."/>
            <person name="Newes C."/>
            <person name="Nguyen C."/>
            <person name="Nguyen N."/>
            <person name="Nguyen T."/>
            <person name="Nicol R."/>
            <person name="Nielsen C."/>
            <person name="Nizzari M."/>
            <person name="Norbu C."/>
            <person name="Norbu N."/>
            <person name="O'donnell P."/>
            <person name="Okoawo O."/>
            <person name="O'leary S."/>
            <person name="Omotosho B."/>
            <person name="O'neill K."/>
            <person name="Osman S."/>
            <person name="Parker S."/>
            <person name="Perrin D."/>
            <person name="Phunkhang P."/>
            <person name="Piqani B."/>
            <person name="Purcell S."/>
            <person name="Rachupka T."/>
            <person name="Ramasamy U."/>
            <person name="Rameau R."/>
            <person name="Ray V."/>
            <person name="Raymond C."/>
            <person name="Retta R."/>
            <person name="Richardson S."/>
            <person name="Rise C."/>
            <person name="Rodriguez J."/>
            <person name="Rogers J."/>
            <person name="Rogov P."/>
            <person name="Rutman M."/>
            <person name="Schupbach R."/>
            <person name="Seaman C."/>
            <person name="Settipalli S."/>
            <person name="Sharpe T."/>
            <person name="Sheridan J."/>
            <person name="Sherpa N."/>
            <person name="Shi J."/>
            <person name="Smirnov S."/>
            <person name="Smith C."/>
            <person name="Sougnez C."/>
            <person name="Spencer B."/>
            <person name="Stalker J."/>
            <person name="Stange-thomann N."/>
            <person name="Stavropoulos S."/>
            <person name="Stetson K."/>
            <person name="Stone C."/>
            <person name="Stone S."/>
            <person name="Stubbs M."/>
            <person name="Talamas J."/>
            <person name="Tchuinga P."/>
            <person name="Tenzing P."/>
            <person name="Tesfaye S."/>
            <person name="Theodore J."/>
            <person name="Thoulutsang Y."/>
            <person name="Topham K."/>
            <person name="Towey S."/>
            <person name="Tsamla T."/>
            <person name="Tsomo N."/>
            <person name="Vallee D."/>
            <person name="Vassiliev H."/>
            <person name="Venkataraman V."/>
            <person name="Vinson J."/>
            <person name="Vo A."/>
            <person name="Wade C."/>
            <person name="Wang S."/>
            <person name="Wangchuk T."/>
            <person name="Wangdi T."/>
            <person name="Whittaker C."/>
            <person name="Wilkinson J."/>
            <person name="Wu Y."/>
            <person name="Wyman D."/>
            <person name="Yadav S."/>
            <person name="Yang S."/>
            <person name="Yang X."/>
            <person name="Yeager S."/>
            <person name="Yee E."/>
            <person name="Young G."/>
            <person name="Zainoun J."/>
            <person name="Zembeck L."/>
            <person name="Zimmer A."/>
            <person name="Zody M."/>
            <person name="Lander E."/>
        </authorList>
    </citation>
    <scope>NUCLEOTIDE SEQUENCE [LARGE SCALE GENOMIC DNA]</scope>
</reference>
<accession>H2Y8S3</accession>
<reference evidence="1" key="2">
    <citation type="submission" date="2025-08" db="UniProtKB">
        <authorList>
            <consortium name="Ensembl"/>
        </authorList>
    </citation>
    <scope>IDENTIFICATION</scope>
</reference>
<dbReference type="Ensembl" id="ENSCSAVT00000001749.1">
    <property type="protein sequence ID" value="ENSCSAVP00000001721.1"/>
    <property type="gene ID" value="ENSCSAVG00000000995.1"/>
</dbReference>
<evidence type="ECO:0000313" key="1">
    <source>
        <dbReference type="Ensembl" id="ENSCSAVP00000001721.1"/>
    </source>
</evidence>
<keyword evidence="2" id="KW-1185">Reference proteome</keyword>
<organism evidence="1 2">
    <name type="scientific">Ciona savignyi</name>
    <name type="common">Pacific transparent sea squirt</name>
    <dbReference type="NCBI Taxonomy" id="51511"/>
    <lineage>
        <taxon>Eukaryota</taxon>
        <taxon>Metazoa</taxon>
        <taxon>Chordata</taxon>
        <taxon>Tunicata</taxon>
        <taxon>Ascidiacea</taxon>
        <taxon>Phlebobranchia</taxon>
        <taxon>Cionidae</taxon>
        <taxon>Ciona</taxon>
    </lineage>
</organism>